<proteinExistence type="predicted"/>
<reference evidence="4" key="1">
    <citation type="submission" date="2019-03" db="EMBL/GenBank/DDBJ databases">
        <title>Long read genome sequence of the mycoparasitic Pythium oligandrum ATCC 38472 isolated from sugarbeet rhizosphere.</title>
        <authorList>
            <person name="Gaulin E."/>
        </authorList>
    </citation>
    <scope>NUCLEOTIDE SEQUENCE</scope>
    <source>
        <strain evidence="4">ATCC 38472_TT</strain>
    </source>
</reference>
<dbReference type="Pfam" id="PF13499">
    <property type="entry name" value="EF-hand_7"/>
    <property type="match status" value="3"/>
</dbReference>
<dbReference type="InterPro" id="IPR002048">
    <property type="entry name" value="EF_hand_dom"/>
</dbReference>
<dbReference type="InterPro" id="IPR018247">
    <property type="entry name" value="EF_Hand_1_Ca_BS"/>
</dbReference>
<dbReference type="PANTHER" id="PTHR20875">
    <property type="entry name" value="EF-HAND CALCIUM-BINDING DOMAIN-CONTAINING PROTEIN 6-RELATED"/>
    <property type="match status" value="1"/>
</dbReference>
<dbReference type="CDD" id="cd00051">
    <property type="entry name" value="EFh"/>
    <property type="match status" value="1"/>
</dbReference>
<dbReference type="PROSITE" id="PS50222">
    <property type="entry name" value="EF_HAND_2"/>
    <property type="match status" value="4"/>
</dbReference>
<evidence type="ECO:0000256" key="1">
    <source>
        <dbReference type="ARBA" id="ARBA00022837"/>
    </source>
</evidence>
<dbReference type="PANTHER" id="PTHR20875:SF0">
    <property type="entry name" value="GH12158P"/>
    <property type="match status" value="1"/>
</dbReference>
<evidence type="ECO:0000313" key="4">
    <source>
        <dbReference type="EMBL" id="TMW61007.1"/>
    </source>
</evidence>
<protein>
    <recommendedName>
        <fullName evidence="3">EF-hand domain-containing protein</fullName>
    </recommendedName>
</protein>
<dbReference type="AlphaFoldDB" id="A0A8K1FIR1"/>
<evidence type="ECO:0000313" key="5">
    <source>
        <dbReference type="Proteomes" id="UP000794436"/>
    </source>
</evidence>
<gene>
    <name evidence="4" type="ORF">Poli38472_014468</name>
</gene>
<keyword evidence="1" id="KW-0106">Calcium</keyword>
<feature type="compositionally biased region" description="Polar residues" evidence="2">
    <location>
        <begin position="29"/>
        <end position="43"/>
    </location>
</feature>
<comment type="caution">
    <text evidence="4">The sequence shown here is derived from an EMBL/GenBank/DDBJ whole genome shotgun (WGS) entry which is preliminary data.</text>
</comment>
<feature type="region of interest" description="Disordered" evidence="2">
    <location>
        <begin position="800"/>
        <end position="821"/>
    </location>
</feature>
<feature type="domain" description="EF-hand" evidence="3">
    <location>
        <begin position="190"/>
        <end position="225"/>
    </location>
</feature>
<organism evidence="4 5">
    <name type="scientific">Pythium oligandrum</name>
    <name type="common">Mycoparasitic fungus</name>
    <dbReference type="NCBI Taxonomy" id="41045"/>
    <lineage>
        <taxon>Eukaryota</taxon>
        <taxon>Sar</taxon>
        <taxon>Stramenopiles</taxon>
        <taxon>Oomycota</taxon>
        <taxon>Peronosporomycetes</taxon>
        <taxon>Pythiales</taxon>
        <taxon>Pythiaceae</taxon>
        <taxon>Pythium</taxon>
    </lineage>
</organism>
<dbReference type="Proteomes" id="UP000794436">
    <property type="component" value="Unassembled WGS sequence"/>
</dbReference>
<dbReference type="PROSITE" id="PS00018">
    <property type="entry name" value="EF_HAND_1"/>
    <property type="match status" value="2"/>
</dbReference>
<evidence type="ECO:0000259" key="3">
    <source>
        <dbReference type="PROSITE" id="PS50222"/>
    </source>
</evidence>
<dbReference type="SUPFAM" id="SSF47473">
    <property type="entry name" value="EF-hand"/>
    <property type="match status" value="3"/>
</dbReference>
<feature type="domain" description="EF-hand" evidence="3">
    <location>
        <begin position="384"/>
        <end position="419"/>
    </location>
</feature>
<feature type="compositionally biased region" description="Acidic residues" evidence="2">
    <location>
        <begin position="801"/>
        <end position="821"/>
    </location>
</feature>
<dbReference type="EMBL" id="SPLM01000078">
    <property type="protein sequence ID" value="TMW61007.1"/>
    <property type="molecule type" value="Genomic_DNA"/>
</dbReference>
<feature type="domain" description="EF-hand" evidence="3">
    <location>
        <begin position="348"/>
        <end position="383"/>
    </location>
</feature>
<feature type="compositionally biased region" description="Polar residues" evidence="2">
    <location>
        <begin position="1083"/>
        <end position="1111"/>
    </location>
</feature>
<accession>A0A8K1FIR1</accession>
<dbReference type="OrthoDB" id="26525at2759"/>
<dbReference type="InterPro" id="IPR052603">
    <property type="entry name" value="EFCB6"/>
</dbReference>
<dbReference type="InterPro" id="IPR011992">
    <property type="entry name" value="EF-hand-dom_pair"/>
</dbReference>
<dbReference type="SMART" id="SM00054">
    <property type="entry name" value="EFh"/>
    <property type="match status" value="6"/>
</dbReference>
<name>A0A8K1FIR1_PYTOL</name>
<feature type="region of interest" description="Disordered" evidence="2">
    <location>
        <begin position="1"/>
        <end position="44"/>
    </location>
</feature>
<sequence length="1194" mass="133096">MSNLAGAVTPRPQKHQQPNGSPASRAGRTYTTSPSPIKPSQNPFGKVYEVAVRPPEATMETLSPSSPRLRKKQLIVSGDIRNLDSNFQLAMSRVHLTHKEIVAVFRQYDISVSVDEATTLQHEYEENNDSGLTYEAFVRDLVQLLKQTTSGTAREQLKKSRLAEHCRKLSTMQSLRVDEVHSLLKEKLRVSWTSVRDAFRRADLDKRGRLPKVEFARICEQLEIPVTAALVDSLVIHNADDHDDGRVDYTAFLTHFGCGFQHGDTNSVSFSLLHERPLGGLLEDAASIGGSGVNHTLHSPGVSHALNSKKQAPSPTAVSTNASTIDALASDPMYMEKLRITLTEKIAARHSDVKKAFLSLDKDGNGVISGSEFDSVLRNFNLVLSREESEALLAHFDTNRDGSIDYNEFFARFGDVMKPSAAAKMKKKHLFENSSLVFAGQHDVKGANKNRMALSSPGNDLKDAFSRLPDELWRAIYVECEMSDPKKTGVVPSAELLRVLGKYLGDLPKQHFASLFRACGSHVHQLMNYRQLVKSYRSCVLDPVQYFNQDGHAQTDRTYRKSPTESLVMVWSIRVQRAQLSSQVWSALKDALYRADARRQGRLVSAQFQAVVKDRLRLTPDQMAFLCFFYEDKNLTADQVLIRYGSFITDFEDSGLEEVDGAKKTAPPPKVEGKGRVRTPGYGIHVSHLNVGGGGPGAGPAVEQLSPNTTEQDRLRQFFTVNIRSLEAKLQDLDAEKRGFIPFDQLLTVCKELSGGKWKESSKALTTLVSKYMAQQQFYYRGFLLDFDSRAGLQTQALVVQEDDEDDEEQEGDEGDRFEDDQDAAGQQMDVYEAKEALRHQLATSLSRQKAVYLLFQRMDPGKSGLLSYPELRRVLERLSIVVDEAVARELCSNYEDEDSMTGQRMGQIKYLLLLHALGGRDPDKLDGMSDLSSHCSYYSAISISPRSVVRGQRTGASTPRAMASSRDQTLAAMAVRNAIEKPRASNVSGAAAATAVERKIKNQLQAQGKGKWKQLARAFQQVDSEHRGSLSATSFRKVLEEFGIHLEQEELLRLQLKYDVEQNGRVHYHEYLRNLTNAMSDTTSTSDEIATGGTLPTLTSPRKSGSNNGPATLAGVPEALRQGIKAKWKAIYASFKTLDKSKLGRVSTAHFRQLLEWYALSVSDEVLLQLLRLFDHVDDGYVDYNKFMRGCIA</sequence>
<keyword evidence="5" id="KW-1185">Reference proteome</keyword>
<dbReference type="Gene3D" id="1.10.238.10">
    <property type="entry name" value="EF-hand"/>
    <property type="match status" value="5"/>
</dbReference>
<dbReference type="GO" id="GO:0005509">
    <property type="term" value="F:calcium ion binding"/>
    <property type="evidence" value="ECO:0007669"/>
    <property type="project" value="InterPro"/>
</dbReference>
<evidence type="ECO:0000256" key="2">
    <source>
        <dbReference type="SAM" id="MobiDB-lite"/>
    </source>
</evidence>
<feature type="region of interest" description="Disordered" evidence="2">
    <location>
        <begin position="1083"/>
        <end position="1112"/>
    </location>
</feature>
<feature type="domain" description="EF-hand" evidence="3">
    <location>
        <begin position="1011"/>
        <end position="1046"/>
    </location>
</feature>